<evidence type="ECO:0000259" key="1">
    <source>
        <dbReference type="SMART" id="SM00829"/>
    </source>
</evidence>
<sequence length="313" mass="33581">MQAIQVRDWAAGPKLTTIPRPSIPSNNSTVQVRVQAVGLHRLVRAQAAGTHPHPVSALLPMIPGVDGVGVDISTGKRVYFHTFAAPRGTGSFAEYINVPRGSVCEVPDGLDSARVAGLMNPMMSSWMALRTRVELRDGWTCLILGATSASGKLAAGIARNMGAAKVYGAARDEGRLAELDLDARVVLKDSVEDTHFLGAGEADVVLDYLYGPWPKVYLAKSRAHSPLTWLSIGNLAGAEAEIPGPKLRGRDVTIRGSGLGSWSPERMDAVEMAGMMDVLMKIAGVGSDVKVWNIGEAEEVWRAQLRERVVFTF</sequence>
<dbReference type="SUPFAM" id="SSF50129">
    <property type="entry name" value="GroES-like"/>
    <property type="match status" value="1"/>
</dbReference>
<accession>A0AAE8SZA5</accession>
<dbReference type="Gene3D" id="3.40.50.720">
    <property type="entry name" value="NAD(P)-binding Rossmann-like Domain"/>
    <property type="match status" value="1"/>
</dbReference>
<organism evidence="2 3">
    <name type="scientific">Cephalotrichum gorgonifer</name>
    <dbReference type="NCBI Taxonomy" id="2041049"/>
    <lineage>
        <taxon>Eukaryota</taxon>
        <taxon>Fungi</taxon>
        <taxon>Dikarya</taxon>
        <taxon>Ascomycota</taxon>
        <taxon>Pezizomycotina</taxon>
        <taxon>Sordariomycetes</taxon>
        <taxon>Hypocreomycetidae</taxon>
        <taxon>Microascales</taxon>
        <taxon>Microascaceae</taxon>
        <taxon>Cephalotrichum</taxon>
    </lineage>
</organism>
<evidence type="ECO:0000313" key="3">
    <source>
        <dbReference type="Proteomes" id="UP001187682"/>
    </source>
</evidence>
<dbReference type="Gene3D" id="3.90.180.10">
    <property type="entry name" value="Medium-chain alcohol dehydrogenases, catalytic domain"/>
    <property type="match status" value="1"/>
</dbReference>
<dbReference type="SMART" id="SM00829">
    <property type="entry name" value="PKS_ER"/>
    <property type="match status" value="1"/>
</dbReference>
<dbReference type="InterPro" id="IPR011032">
    <property type="entry name" value="GroES-like_sf"/>
</dbReference>
<protein>
    <recommendedName>
        <fullName evidence="1">Enoyl reductase (ER) domain-containing protein</fullName>
    </recommendedName>
</protein>
<gene>
    <name evidence="2" type="ORF">DNG_09429</name>
</gene>
<reference evidence="2" key="1">
    <citation type="submission" date="2018-03" db="EMBL/GenBank/DDBJ databases">
        <authorList>
            <person name="Guldener U."/>
        </authorList>
    </citation>
    <scope>NUCLEOTIDE SEQUENCE</scope>
</reference>
<proteinExistence type="predicted"/>
<dbReference type="InterPro" id="IPR051397">
    <property type="entry name" value="Zn-ADH-like_protein"/>
</dbReference>
<name>A0AAE8SZA5_9PEZI</name>
<dbReference type="GO" id="GO:0016491">
    <property type="term" value="F:oxidoreductase activity"/>
    <property type="evidence" value="ECO:0007669"/>
    <property type="project" value="InterPro"/>
</dbReference>
<dbReference type="EMBL" id="ONZQ02000017">
    <property type="protein sequence ID" value="SPO06735.1"/>
    <property type="molecule type" value="Genomic_DNA"/>
</dbReference>
<comment type="caution">
    <text evidence="2">The sequence shown here is derived from an EMBL/GenBank/DDBJ whole genome shotgun (WGS) entry which is preliminary data.</text>
</comment>
<keyword evidence="3" id="KW-1185">Reference proteome</keyword>
<evidence type="ECO:0000313" key="2">
    <source>
        <dbReference type="EMBL" id="SPO06735.1"/>
    </source>
</evidence>
<dbReference type="Proteomes" id="UP001187682">
    <property type="component" value="Unassembled WGS sequence"/>
</dbReference>
<dbReference type="AlphaFoldDB" id="A0AAE8SZA5"/>
<dbReference type="PANTHER" id="PTHR43677:SF11">
    <property type="entry name" value="ZINC-CONTAINING ALCOHOL DEHYDROGENASE"/>
    <property type="match status" value="1"/>
</dbReference>
<dbReference type="InterPro" id="IPR036291">
    <property type="entry name" value="NAD(P)-bd_dom_sf"/>
</dbReference>
<feature type="domain" description="Enoyl reductase (ER)" evidence="1">
    <location>
        <begin position="12"/>
        <end position="311"/>
    </location>
</feature>
<dbReference type="InterPro" id="IPR020843">
    <property type="entry name" value="ER"/>
</dbReference>
<dbReference type="PANTHER" id="PTHR43677">
    <property type="entry name" value="SHORT-CHAIN DEHYDROGENASE/REDUCTASE"/>
    <property type="match status" value="1"/>
</dbReference>
<dbReference type="SUPFAM" id="SSF51735">
    <property type="entry name" value="NAD(P)-binding Rossmann-fold domains"/>
    <property type="match status" value="1"/>
</dbReference>